<keyword evidence="4" id="KW-0653">Protein transport</keyword>
<dbReference type="FunFam" id="1.25.10.70:FF:000002">
    <property type="entry name" value="Nucleoporin (Nup184), putative"/>
    <property type="match status" value="1"/>
</dbReference>
<accession>A0A0F8U675</accession>
<dbReference type="EMBL" id="JYKN01002804">
    <property type="protein sequence ID" value="KKK15108.1"/>
    <property type="molecule type" value="Genomic_DNA"/>
</dbReference>
<evidence type="ECO:0000313" key="11">
    <source>
        <dbReference type="EMBL" id="KKK15108.1"/>
    </source>
</evidence>
<evidence type="ECO:0000256" key="1">
    <source>
        <dbReference type="ARBA" id="ARBA00004567"/>
    </source>
</evidence>
<dbReference type="Pfam" id="PF18378">
    <property type="entry name" value="Nup188_C"/>
    <property type="match status" value="1"/>
</dbReference>
<dbReference type="InterPro" id="IPR044840">
    <property type="entry name" value="Nup188"/>
</dbReference>
<evidence type="ECO:0000256" key="8">
    <source>
        <dbReference type="SAM" id="Coils"/>
    </source>
</evidence>
<dbReference type="PANTHER" id="PTHR31431">
    <property type="entry name" value="NUCLEOPORIN NUP188 HOMOLOG"/>
    <property type="match status" value="1"/>
</dbReference>
<evidence type="ECO:0000259" key="10">
    <source>
        <dbReference type="Pfam" id="PF21093"/>
    </source>
</evidence>
<name>A0A0F8U675_9EURO</name>
<feature type="non-terminal residue" evidence="11">
    <location>
        <position position="1"/>
    </location>
</feature>
<comment type="subcellular location">
    <subcellularLocation>
        <location evidence="1">Nucleus</location>
        <location evidence="1">Nuclear pore complex</location>
    </subcellularLocation>
</comment>
<reference evidence="11 12" key="1">
    <citation type="submission" date="2015-02" db="EMBL/GenBank/DDBJ databases">
        <title>Draft Genome Sequences of Two Closely-Related Aflatoxigenic Aspergillus Species Obtained from the Cote d'Ivoire.</title>
        <authorList>
            <person name="Moore G.G."/>
            <person name="Beltz S.B."/>
            <person name="Mack B.M."/>
        </authorList>
    </citation>
    <scope>NUCLEOTIDE SEQUENCE [LARGE SCALE GENOMIC DNA]</scope>
    <source>
        <strain evidence="11 12">SRRC1432</strain>
    </source>
</reference>
<dbReference type="Proteomes" id="UP000034947">
    <property type="component" value="Unassembled WGS sequence"/>
</dbReference>
<evidence type="ECO:0000256" key="3">
    <source>
        <dbReference type="ARBA" id="ARBA00022816"/>
    </source>
</evidence>
<sequence>PSVTPSPGIAVFGYLGSHPTCNPLLRGSAIYNDIVVPPMAPVPEAYFPSLDKCFSGDVQLLSWKRAFLYTCNPDSVPDDTRSLFSFLSHPDSVQLLSNRDNVFRPPSAKTKSDFETKTAAIHAETTTQASYDLKEIKADALWLSEKAGIDEINALRIVVLEWQTRPATRLLDRFADEEATSLKGAAGIDNFRASLAGPSFAEIFSKRDGNNTTEFASEEKRRLRLRELFLSEKTHIVKTARKLFSLFLDGDTENTAPQLQEGSRRDLCQLGASIFKDQSSSDGWRDFSQGCIKAIKARLSSLEGDGGWLGTAESSEAIEDMWRTALVEEILHLLQTLFLQLQASTEIPSADLFLSWLRLMVDYAFLESLQAPCDNSIELLLPLQAFVCLITLVFLKLPLSIPSIISKRNGKPASAKTPYFLSREDIGQLNEIFTTTGVASKTARPAAFSWGLILHTMGELALIDKETRELEQFQSAVDSFQSNTPHSNAGRASETSLYEELLENARTPTYTVDDTIALLTSDAMKSTVFDTVVSLAAKLGNTSAVDDILTSRWIRVSLLDLIRAVVVYLDYSPEIVESVLAILTGPPAGSPWPLTTSPVDSSDPKSIFMKDDSLMNPIFRLARSRFPYETVPFIKLCRALLSKELINEESLPEILGELENMESFTQIIPGDFQGYETIREDENANLVSLIRPLPMITSTSRRQILDRPTTSNALIVTGSSQIPSATVGQIVSESKPAVVMWQHQYSCLSYLGSWLEEWNENGGYSAEFAEESVAETIWLLADLLTTTTNDQTRNNPDSPAKRILEMASDGLCRQNDIVSLVFDIFERNLQSIGSRAGSESVMDSTVACLRFIYALIAVLPNRVWPLLSRSSLLGSDGKGGMMTAIISAAEVTSGEYPFLIGCVRLFEVVADDAASRAVLRRCPTGKAGVVSDWTSGVPSHVMRGILLNFVRTMVEVYNSNANWRFNAPEHRFEINTMIAKTLERILYYAFGTNEDATTKLDSRITGVFSSSATYILEVLRPHSVADLPFNPILRLIIDGLQTPPTIYLRFLTLVEKQVISTLELSTRLLQAAQLLGQPPSLLEDQLFKATPVLVKLYALHYPYRLSVLSLLEPLISGAALDAANEPPSLVGHLGAESSCLFLDVLSQFDKPLSDQDLQLAVWRLLSTLVSKRQQWLAVYILTGSSPRQSLKKSDPQNSSAMRGTPFLQMALDMLSDIEQAPLQVSLSLLDFVSNAQENWPWATPQLKKHPNFFSSLVNYVSKLKLSALSGVDQIFATRIAAVIADLCAVYLHSAKEMQDRTFYKTLIPLVSWYAKDAVEVSGYNASLHANLKRNFENRYSGCKLDDFKRTSLRPRSLGREYYYDTRLGKKLLSYDFAWAGSRNQGFAEEFERANLNLSLVEAQVSLLRSWKFFAVEHCSDFMTDREVQKSMAEVVKKCLEANTNGVPQEAIFERIQQTRVDFAQALLQRLVEIGAKGADVFSLLGVVWEALRTRRATYEEALINDDSEYYRSLLNVLFLSLQFHLDSPSRTAPETLSKKAEVSSDLGLVVEIVKTVVAQGFKSLTAYLHDQPHKCTPKDFAILTAILQSSLQVKNVDRLYEHIVYHIADNDTVRHATSLFSWADQLAVAGDPIYGELSISFLAKLSTIPMLAEHLAVEAALAQLTTCRLTNVLRQPKGFGPFDPVPRLYAIWTGGILPLCLNLLYHVIRTAPEVAAFLNQFEGQLTRAAESFTAGRSAFPSPSRRICLSMASEAYSLALISYILGRFREAGSSIGVDAQSIQDLRWDKAQVKEDIEELLERKPTLRARIVATNEKEAELARQKPVNAASGAENRLEEKIISELKAALVCLGGEGA</sequence>
<dbReference type="GO" id="GO:0051028">
    <property type="term" value="P:mRNA transport"/>
    <property type="evidence" value="ECO:0007669"/>
    <property type="project" value="UniProtKB-KW"/>
</dbReference>
<evidence type="ECO:0000256" key="6">
    <source>
        <dbReference type="ARBA" id="ARBA00023132"/>
    </source>
</evidence>
<feature type="coiled-coil region" evidence="8">
    <location>
        <begin position="1781"/>
        <end position="1808"/>
    </location>
</feature>
<evidence type="ECO:0000256" key="7">
    <source>
        <dbReference type="ARBA" id="ARBA00023242"/>
    </source>
</evidence>
<dbReference type="Gene3D" id="1.25.10.70">
    <property type="match status" value="1"/>
</dbReference>
<organism evidence="11 12">
    <name type="scientific">Aspergillus ochraceoroseus</name>
    <dbReference type="NCBI Taxonomy" id="138278"/>
    <lineage>
        <taxon>Eukaryota</taxon>
        <taxon>Fungi</taxon>
        <taxon>Dikarya</taxon>
        <taxon>Ascomycota</taxon>
        <taxon>Pezizomycotina</taxon>
        <taxon>Eurotiomycetes</taxon>
        <taxon>Eurotiomycetidae</taxon>
        <taxon>Eurotiales</taxon>
        <taxon>Aspergillaceae</taxon>
        <taxon>Aspergillus</taxon>
        <taxon>Aspergillus subgen. Nidulantes</taxon>
    </lineage>
</organism>
<evidence type="ECO:0000256" key="2">
    <source>
        <dbReference type="ARBA" id="ARBA00022448"/>
    </source>
</evidence>
<evidence type="ECO:0000259" key="9">
    <source>
        <dbReference type="Pfam" id="PF18378"/>
    </source>
</evidence>
<evidence type="ECO:0000313" key="12">
    <source>
        <dbReference type="Proteomes" id="UP000034947"/>
    </source>
</evidence>
<dbReference type="GO" id="GO:0017056">
    <property type="term" value="F:structural constituent of nuclear pore"/>
    <property type="evidence" value="ECO:0007669"/>
    <property type="project" value="InterPro"/>
</dbReference>
<dbReference type="GO" id="GO:0006405">
    <property type="term" value="P:RNA export from nucleus"/>
    <property type="evidence" value="ECO:0007669"/>
    <property type="project" value="TreeGrafter"/>
</dbReference>
<evidence type="ECO:0000256" key="4">
    <source>
        <dbReference type="ARBA" id="ARBA00022927"/>
    </source>
</evidence>
<evidence type="ECO:0000256" key="5">
    <source>
        <dbReference type="ARBA" id="ARBA00023010"/>
    </source>
</evidence>
<dbReference type="GO" id="GO:0044611">
    <property type="term" value="C:nuclear pore inner ring"/>
    <property type="evidence" value="ECO:0007669"/>
    <property type="project" value="TreeGrafter"/>
</dbReference>
<dbReference type="PANTHER" id="PTHR31431:SF1">
    <property type="entry name" value="NUCLEOPORIN NUP188"/>
    <property type="match status" value="1"/>
</dbReference>
<keyword evidence="2" id="KW-0813">Transport</keyword>
<gene>
    <name evidence="11" type="ORF">AOCH_004739</name>
</gene>
<dbReference type="VEuPathDB" id="FungiDB:P175DRAFT_0530247"/>
<keyword evidence="6" id="KW-0906">Nuclear pore complex</keyword>
<dbReference type="GO" id="GO:0006606">
    <property type="term" value="P:protein import into nucleus"/>
    <property type="evidence" value="ECO:0007669"/>
    <property type="project" value="TreeGrafter"/>
</dbReference>
<feature type="domain" description="Nuclear pore protein Nup188 C-terminal" evidence="9">
    <location>
        <begin position="1483"/>
        <end position="1850"/>
    </location>
</feature>
<dbReference type="OrthoDB" id="102511at2759"/>
<protein>
    <submittedName>
        <fullName evidence="11">Nucleoporin</fullName>
    </submittedName>
</protein>
<comment type="caution">
    <text evidence="11">The sequence shown here is derived from an EMBL/GenBank/DDBJ whole genome shotgun (WGS) entry which is preliminary data.</text>
</comment>
<dbReference type="Pfam" id="PF21093">
    <property type="entry name" value="Nup188_N-subdom_III"/>
    <property type="match status" value="1"/>
</dbReference>
<dbReference type="InterPro" id="IPR041634">
    <property type="entry name" value="Nup188_C"/>
</dbReference>
<keyword evidence="12" id="KW-1185">Reference proteome</keyword>
<keyword evidence="8" id="KW-0175">Coiled coil</keyword>
<dbReference type="InterPro" id="IPR048883">
    <property type="entry name" value="Nup188_N-subdom_III"/>
</dbReference>
<dbReference type="Pfam" id="PF21094">
    <property type="entry name" value="Nup188_SH3-like"/>
    <property type="match status" value="1"/>
</dbReference>
<keyword evidence="5" id="KW-0811">Translocation</keyword>
<feature type="domain" description="Nucleoporin Nup188 N-terminal subdomain III" evidence="10">
    <location>
        <begin position="738"/>
        <end position="1183"/>
    </location>
</feature>
<proteinExistence type="predicted"/>
<keyword evidence="3" id="KW-0509">mRNA transport</keyword>
<keyword evidence="7" id="KW-0539">Nucleus</keyword>